<comment type="caution">
    <text evidence="2">The sequence shown here is derived from an EMBL/GenBank/DDBJ whole genome shotgun (WGS) entry which is preliminary data.</text>
</comment>
<keyword evidence="1" id="KW-1133">Transmembrane helix</keyword>
<keyword evidence="1" id="KW-0472">Membrane</keyword>
<sequence>MKMVKKNINVKMTEEKSKLIRKKAFERFVAFVFVAGVMIFASPMTTFAATGGGAAVTAGLGSLQELVLAFVSAIGMILCAWGIGEWGISTSSQDGTTQASALKRIGGGIVMVLAPQILATLV</sequence>
<proteinExistence type="predicted"/>
<organism evidence="2 3">
    <name type="scientific">Aequitasia blattaphilus</name>
    <dbReference type="NCBI Taxonomy" id="2949332"/>
    <lineage>
        <taxon>Bacteria</taxon>
        <taxon>Bacillati</taxon>
        <taxon>Bacillota</taxon>
        <taxon>Clostridia</taxon>
        <taxon>Lachnospirales</taxon>
        <taxon>Lachnospiraceae</taxon>
        <taxon>Aequitasia</taxon>
    </lineage>
</organism>
<dbReference type="RefSeq" id="WP_262065767.1">
    <property type="nucleotide sequence ID" value="NZ_JAMXOD010000006.1"/>
</dbReference>
<evidence type="ECO:0000256" key="1">
    <source>
        <dbReference type="SAM" id="Phobius"/>
    </source>
</evidence>
<dbReference type="EMBL" id="JAMZFW010000006">
    <property type="protein sequence ID" value="MCP1101979.1"/>
    <property type="molecule type" value="Genomic_DNA"/>
</dbReference>
<keyword evidence="3" id="KW-1185">Reference proteome</keyword>
<name>A0ABT1E8M3_9FIRM</name>
<dbReference type="Proteomes" id="UP001523566">
    <property type="component" value="Unassembled WGS sequence"/>
</dbReference>
<protein>
    <recommendedName>
        <fullName evidence="4">Conjugal transfer protein TrbC</fullName>
    </recommendedName>
</protein>
<evidence type="ECO:0000313" key="3">
    <source>
        <dbReference type="Proteomes" id="UP001523566"/>
    </source>
</evidence>
<feature type="transmembrane region" description="Helical" evidence="1">
    <location>
        <begin position="64"/>
        <end position="83"/>
    </location>
</feature>
<accession>A0ABT1E8M3</accession>
<reference evidence="2 3" key="1">
    <citation type="journal article" date="2022" name="Genome Biol. Evol.">
        <title>Host diet, physiology and behaviors set the stage for Lachnospiraceae cladogenesis.</title>
        <authorList>
            <person name="Vera-Ponce De Leon A."/>
            <person name="Schneider M."/>
            <person name="Jahnes B.C."/>
            <person name="Sadowski V."/>
            <person name="Camuy-Velez L.A."/>
            <person name="Duan J."/>
            <person name="Sabree Z.L."/>
        </authorList>
    </citation>
    <scope>NUCLEOTIDE SEQUENCE [LARGE SCALE GENOMIC DNA]</scope>
    <source>
        <strain evidence="2 3">PAL113</strain>
    </source>
</reference>
<evidence type="ECO:0008006" key="4">
    <source>
        <dbReference type="Google" id="ProtNLM"/>
    </source>
</evidence>
<evidence type="ECO:0000313" key="2">
    <source>
        <dbReference type="EMBL" id="MCP1101979.1"/>
    </source>
</evidence>
<keyword evidence="1" id="KW-0812">Transmembrane</keyword>
<gene>
    <name evidence="2" type="ORF">NK125_06055</name>
</gene>